<proteinExistence type="predicted"/>
<dbReference type="PANTHER" id="PTHR34070">
    <property type="entry name" value="ARMADILLO-TYPE FOLD"/>
    <property type="match status" value="1"/>
</dbReference>
<reference evidence="1 2" key="1">
    <citation type="submission" date="2016-11" db="EMBL/GenBank/DDBJ databases">
        <authorList>
            <person name="Jaros S."/>
            <person name="Januszkiewicz K."/>
            <person name="Wedrychowicz H."/>
        </authorList>
    </citation>
    <scope>NUCLEOTIDE SEQUENCE [LARGE SCALE GENOMIC DNA]</scope>
    <source>
        <strain evidence="1 2">DSM 45627</strain>
    </source>
</reference>
<sequence length="229" mass="25913">MTVEADAAFVTTVRRRLHELAEPARAPQMRAYMKSSMPFLGVRVPQVRAVVRAEAREQPPGSPTQLVATVLALWRSAEFREERYAATALLGAPSTRSLRRPEHVTVLEELIVAGAWWDHVDELSHRVGDLLREFPDAVRPAVVRWQTEPDRWLRRSSIICQLGCRDRTDLDLLVAAVDANAADPDFFLRKAIGWALREYARTDPDWVRAFVASRSLSALSRREALKHLG</sequence>
<dbReference type="CDD" id="cd07064">
    <property type="entry name" value="AlkD_like_1"/>
    <property type="match status" value="1"/>
</dbReference>
<name>A0A1M5MMI1_9ACTN</name>
<dbReference type="Pfam" id="PF08713">
    <property type="entry name" value="DNA_alkylation"/>
    <property type="match status" value="1"/>
</dbReference>
<evidence type="ECO:0000313" key="2">
    <source>
        <dbReference type="Proteomes" id="UP000186132"/>
    </source>
</evidence>
<organism evidence="1 2">
    <name type="scientific">Jatrophihabitans endophyticus</name>
    <dbReference type="NCBI Taxonomy" id="1206085"/>
    <lineage>
        <taxon>Bacteria</taxon>
        <taxon>Bacillati</taxon>
        <taxon>Actinomycetota</taxon>
        <taxon>Actinomycetes</taxon>
        <taxon>Jatrophihabitantales</taxon>
        <taxon>Jatrophihabitantaceae</taxon>
        <taxon>Jatrophihabitans</taxon>
    </lineage>
</organism>
<dbReference type="InterPro" id="IPR014825">
    <property type="entry name" value="DNA_alkylation"/>
</dbReference>
<dbReference type="OrthoDB" id="9775346at2"/>
<gene>
    <name evidence="1" type="ORF">SAMN05443575_2762</name>
</gene>
<dbReference type="Proteomes" id="UP000186132">
    <property type="component" value="Unassembled WGS sequence"/>
</dbReference>
<evidence type="ECO:0000313" key="1">
    <source>
        <dbReference type="EMBL" id="SHG78252.1"/>
    </source>
</evidence>
<protein>
    <submittedName>
        <fullName evidence="1">3-methyladenine DNA glycosylase AlkD</fullName>
    </submittedName>
</protein>
<accession>A0A1M5MMI1</accession>
<keyword evidence="2" id="KW-1185">Reference proteome</keyword>
<dbReference type="PANTHER" id="PTHR34070:SF1">
    <property type="entry name" value="DNA ALKYLATION REPAIR PROTEIN"/>
    <property type="match status" value="1"/>
</dbReference>
<dbReference type="STRING" id="1206085.SAMN05443575_2762"/>
<dbReference type="SUPFAM" id="SSF48371">
    <property type="entry name" value="ARM repeat"/>
    <property type="match status" value="1"/>
</dbReference>
<dbReference type="InterPro" id="IPR016024">
    <property type="entry name" value="ARM-type_fold"/>
</dbReference>
<dbReference type="Gene3D" id="1.25.10.90">
    <property type="match status" value="1"/>
</dbReference>
<dbReference type="RefSeq" id="WP_073391169.1">
    <property type="nucleotide sequence ID" value="NZ_FQVU01000003.1"/>
</dbReference>
<dbReference type="EMBL" id="FQVU01000003">
    <property type="protein sequence ID" value="SHG78252.1"/>
    <property type="molecule type" value="Genomic_DNA"/>
</dbReference>
<dbReference type="AlphaFoldDB" id="A0A1M5MMI1"/>